<evidence type="ECO:0000256" key="8">
    <source>
        <dbReference type="ARBA" id="ARBA00023130"/>
    </source>
</evidence>
<dbReference type="InterPro" id="IPR018499">
    <property type="entry name" value="Tetraspanin/Peripherin"/>
</dbReference>
<keyword evidence="7" id="KW-0446">Lipid-binding</keyword>
<feature type="transmembrane region" description="Helical" evidence="11">
    <location>
        <begin position="12"/>
        <end position="35"/>
    </location>
</feature>
<organism evidence="12 13">
    <name type="scientific">Falco tinnunculus</name>
    <name type="common">Common kestrel</name>
    <dbReference type="NCBI Taxonomy" id="100819"/>
    <lineage>
        <taxon>Eukaryota</taxon>
        <taxon>Metazoa</taxon>
        <taxon>Chordata</taxon>
        <taxon>Craniata</taxon>
        <taxon>Vertebrata</taxon>
        <taxon>Euteleostomi</taxon>
        <taxon>Archelosauria</taxon>
        <taxon>Archosauria</taxon>
        <taxon>Dinosauria</taxon>
        <taxon>Saurischia</taxon>
        <taxon>Theropoda</taxon>
        <taxon>Coelurosauria</taxon>
        <taxon>Aves</taxon>
        <taxon>Neognathae</taxon>
        <taxon>Neoaves</taxon>
        <taxon>Telluraves</taxon>
        <taxon>Australaves</taxon>
        <taxon>Falconiformes</taxon>
        <taxon>Falconidae</taxon>
        <taxon>Falco</taxon>
    </lineage>
</organism>
<dbReference type="GO" id="GO:0016323">
    <property type="term" value="C:basolateral plasma membrane"/>
    <property type="evidence" value="ECO:0007669"/>
    <property type="project" value="UniProtKB-SubCell"/>
</dbReference>
<name>A0A8C4USU5_FALTI</name>
<dbReference type="PANTHER" id="PTHR19282">
    <property type="entry name" value="TETRASPANIN"/>
    <property type="match status" value="1"/>
</dbReference>
<dbReference type="PROSITE" id="PS00421">
    <property type="entry name" value="TM4_1"/>
    <property type="match status" value="1"/>
</dbReference>
<dbReference type="InterPro" id="IPR008952">
    <property type="entry name" value="Tetraspanin_EC2_sf"/>
</dbReference>
<dbReference type="GO" id="GO:0008289">
    <property type="term" value="F:lipid binding"/>
    <property type="evidence" value="ECO:0007669"/>
    <property type="project" value="UniProtKB-KW"/>
</dbReference>
<feature type="transmembrane region" description="Helical" evidence="11">
    <location>
        <begin position="203"/>
        <end position="223"/>
    </location>
</feature>
<evidence type="ECO:0000256" key="1">
    <source>
        <dbReference type="ARBA" id="ARBA00004554"/>
    </source>
</evidence>
<dbReference type="InterPro" id="IPR018503">
    <property type="entry name" value="Tetraspanin_CS"/>
</dbReference>
<dbReference type="AlphaFoldDB" id="A0A8C4USU5"/>
<evidence type="ECO:0000256" key="11">
    <source>
        <dbReference type="SAM" id="Phobius"/>
    </source>
</evidence>
<reference evidence="12" key="2">
    <citation type="submission" date="2025-09" db="UniProtKB">
        <authorList>
            <consortium name="Ensembl"/>
        </authorList>
    </citation>
    <scope>IDENTIFICATION</scope>
</reference>
<comment type="similarity">
    <text evidence="2">Belongs to the tetraspanin (TM4SF) family.</text>
</comment>
<evidence type="ECO:0000313" key="13">
    <source>
        <dbReference type="Proteomes" id="UP000694562"/>
    </source>
</evidence>
<evidence type="ECO:0000256" key="7">
    <source>
        <dbReference type="ARBA" id="ARBA00023121"/>
    </source>
</evidence>
<comment type="subcellular location">
    <subcellularLocation>
        <location evidence="1">Basolateral cell membrane</location>
        <topology evidence="1">Multi-pass membrane protein</topology>
    </subcellularLocation>
</comment>
<sequence length="285" mass="30909">MGVEGCTKCIKYLLFVFNFIFWLAGGIILGVALWLRHDSQTTNILYLQLGEKQAPNTFYVGIYILIAVGAVMMFVGFLGCYGAIQESQCLLGTFFTCLVILFACEVAAGIWGFVNKDQIAKDVKQFYDQAFQQALMAESDASNGKAVVKTFHETLDCCGPDNVVAAVTPVWRDDLCPKKDILKSLIESSSCHKKIDELFSGKLYLIGIAAIVVAVIMVSVTAWCPAVVGWGQAALGCPGPVLAGLDPSLSRCFCSSAHSTSPLYPSCSGTWQDQRLHHPSRGLGR</sequence>
<evidence type="ECO:0000256" key="5">
    <source>
        <dbReference type="ARBA" id="ARBA00022859"/>
    </source>
</evidence>
<keyword evidence="13" id="KW-1185">Reference proteome</keyword>
<keyword evidence="10" id="KW-1015">Disulfide bond</keyword>
<dbReference type="PRINTS" id="PR00259">
    <property type="entry name" value="TMFOUR"/>
</dbReference>
<keyword evidence="4 11" id="KW-0812">Transmembrane</keyword>
<evidence type="ECO:0000256" key="10">
    <source>
        <dbReference type="ARBA" id="ARBA00023157"/>
    </source>
</evidence>
<keyword evidence="6 11" id="KW-1133">Transmembrane helix</keyword>
<dbReference type="PANTHER" id="PTHR19282:SF214">
    <property type="entry name" value="CD81 ANTIGEN"/>
    <property type="match status" value="1"/>
</dbReference>
<dbReference type="CDD" id="cd03151">
    <property type="entry name" value="CD81_like_LEL"/>
    <property type="match status" value="1"/>
</dbReference>
<keyword evidence="8" id="KW-1064">Adaptive immunity</keyword>
<keyword evidence="9 11" id="KW-0472">Membrane</keyword>
<keyword evidence="3" id="KW-1003">Cell membrane</keyword>
<evidence type="ECO:0000256" key="3">
    <source>
        <dbReference type="ARBA" id="ARBA00022475"/>
    </source>
</evidence>
<dbReference type="GO" id="GO:0042127">
    <property type="term" value="P:regulation of cell population proliferation"/>
    <property type="evidence" value="ECO:0007669"/>
    <property type="project" value="UniProtKB-ARBA"/>
</dbReference>
<dbReference type="Ensembl" id="ENSFTIT00000018268.1">
    <property type="protein sequence ID" value="ENSFTIP00000017533.1"/>
    <property type="gene ID" value="ENSFTIG00000011601.1"/>
</dbReference>
<evidence type="ECO:0000313" key="12">
    <source>
        <dbReference type="Ensembl" id="ENSFTIP00000017533.1"/>
    </source>
</evidence>
<dbReference type="Pfam" id="PF00335">
    <property type="entry name" value="Tetraspanin"/>
    <property type="match status" value="1"/>
</dbReference>
<dbReference type="Proteomes" id="UP000694562">
    <property type="component" value="Unplaced"/>
</dbReference>
<evidence type="ECO:0000256" key="6">
    <source>
        <dbReference type="ARBA" id="ARBA00022989"/>
    </source>
</evidence>
<keyword evidence="5" id="KW-0391">Immunity</keyword>
<dbReference type="OMA" id="HETLSCC"/>
<proteinExistence type="inferred from homology"/>
<feature type="transmembrane region" description="Helical" evidence="11">
    <location>
        <begin position="90"/>
        <end position="114"/>
    </location>
</feature>
<feature type="transmembrane region" description="Helical" evidence="11">
    <location>
        <begin position="56"/>
        <end position="84"/>
    </location>
</feature>
<dbReference type="FunFam" id="1.10.1450.10:FF:000010">
    <property type="entry name" value="Tetraspanin"/>
    <property type="match status" value="1"/>
</dbReference>
<protein>
    <submittedName>
        <fullName evidence="12">CD81 molecule</fullName>
    </submittedName>
</protein>
<accession>A0A8C4USU5</accession>
<dbReference type="GO" id="GO:0002250">
    <property type="term" value="P:adaptive immune response"/>
    <property type="evidence" value="ECO:0007669"/>
    <property type="project" value="UniProtKB-KW"/>
</dbReference>
<evidence type="ECO:0000256" key="9">
    <source>
        <dbReference type="ARBA" id="ARBA00023136"/>
    </source>
</evidence>
<reference evidence="12" key="1">
    <citation type="submission" date="2025-08" db="UniProtKB">
        <authorList>
            <consortium name="Ensembl"/>
        </authorList>
    </citation>
    <scope>IDENTIFICATION</scope>
</reference>
<evidence type="ECO:0000256" key="2">
    <source>
        <dbReference type="ARBA" id="ARBA00006840"/>
    </source>
</evidence>
<dbReference type="SUPFAM" id="SSF48652">
    <property type="entry name" value="Tetraspanin"/>
    <property type="match status" value="1"/>
</dbReference>
<evidence type="ECO:0000256" key="4">
    <source>
        <dbReference type="ARBA" id="ARBA00022692"/>
    </source>
</evidence>
<dbReference type="Gene3D" id="1.10.1450.10">
    <property type="entry name" value="Tetraspanin"/>
    <property type="match status" value="1"/>
</dbReference>